<proteinExistence type="predicted"/>
<dbReference type="SUPFAM" id="SSF53335">
    <property type="entry name" value="S-adenosyl-L-methionine-dependent methyltransferases"/>
    <property type="match status" value="1"/>
</dbReference>
<keyword evidence="2" id="KW-1185">Reference proteome</keyword>
<reference evidence="1 2" key="1">
    <citation type="submission" date="2016-03" db="EMBL/GenBank/DDBJ databases">
        <title>Choanephora cucurbitarum.</title>
        <authorList>
            <person name="Min B."/>
            <person name="Park H."/>
            <person name="Park J.-H."/>
            <person name="Shin H.-D."/>
            <person name="Choi I.-G."/>
        </authorList>
    </citation>
    <scope>NUCLEOTIDE SEQUENCE [LARGE SCALE GENOMIC DNA]</scope>
    <source>
        <strain evidence="1 2">KUS-F28377</strain>
    </source>
</reference>
<organism evidence="1 2">
    <name type="scientific">Choanephora cucurbitarum</name>
    <dbReference type="NCBI Taxonomy" id="101091"/>
    <lineage>
        <taxon>Eukaryota</taxon>
        <taxon>Fungi</taxon>
        <taxon>Fungi incertae sedis</taxon>
        <taxon>Mucoromycota</taxon>
        <taxon>Mucoromycotina</taxon>
        <taxon>Mucoromycetes</taxon>
        <taxon>Mucorales</taxon>
        <taxon>Mucorineae</taxon>
        <taxon>Choanephoraceae</taxon>
        <taxon>Choanephoroideae</taxon>
        <taxon>Choanephora</taxon>
    </lineage>
</organism>
<keyword evidence="1" id="KW-0808">Transferase</keyword>
<protein>
    <submittedName>
        <fullName evidence="1">Protein-lysine methyltransferase METTL21B</fullName>
    </submittedName>
</protein>
<keyword evidence="1" id="KW-0489">Methyltransferase</keyword>
<evidence type="ECO:0000313" key="1">
    <source>
        <dbReference type="EMBL" id="OBZ87259.1"/>
    </source>
</evidence>
<sequence>MEDIEDDFYYRLQQHSVLYRILLARPYLNKIQFNQWNRIDLKLVNEFGLTLTEKQQSVCWLEIDCALLTNQSGRIEACQSCVVLCRPVQKDGWELTTQSDIAGFQYHAEGNFEYMVSLKDEGYHAPGHYFLQIIPTQQERQSIHAFPLVIGPLTIGQHVVSRWEDTALSVDIFHAYRVQEYSYLLVKEDWKQGTSGKLWDSAVVLSQIFCNQIHDDPLFFKHRRILDLSAGTGCVGLLLASLLKDIYEAHHYPLESLPRITMTDLPEALDLIYQNRECNHLEDYANVMPLAWGNYDHARHVLMDGPIDTIIASDVLYTPSSFKDLVDTLDWLTMDGGHVDIYLGYKRRGLSSEEELYFFDICSQKFEVKTLCSSLYSDKMTHYPVMTSKKETAILNEFSSMCVESGVNIYQLIRK</sequence>
<dbReference type="FunCoup" id="A0A1C7NET0">
    <property type="interactions" value="349"/>
</dbReference>
<dbReference type="GO" id="GO:0008168">
    <property type="term" value="F:methyltransferase activity"/>
    <property type="evidence" value="ECO:0007669"/>
    <property type="project" value="UniProtKB-KW"/>
</dbReference>
<dbReference type="EMBL" id="LUGH01000235">
    <property type="protein sequence ID" value="OBZ87259.1"/>
    <property type="molecule type" value="Genomic_DNA"/>
</dbReference>
<dbReference type="Gene3D" id="3.40.50.150">
    <property type="entry name" value="Vaccinia Virus protein VP39"/>
    <property type="match status" value="1"/>
</dbReference>
<dbReference type="OrthoDB" id="407325at2759"/>
<dbReference type="PANTHER" id="PTHR14614">
    <property type="entry name" value="HEPATOCELLULAR CARCINOMA-ASSOCIATED ANTIGEN"/>
    <property type="match status" value="1"/>
</dbReference>
<dbReference type="Pfam" id="PF10294">
    <property type="entry name" value="Methyltransf_16"/>
    <property type="match status" value="1"/>
</dbReference>
<dbReference type="InterPro" id="IPR019410">
    <property type="entry name" value="Methyltransf_16"/>
</dbReference>
<comment type="caution">
    <text evidence="1">The sequence shown here is derived from an EMBL/GenBank/DDBJ whole genome shotgun (WGS) entry which is preliminary data.</text>
</comment>
<name>A0A1C7NET0_9FUNG</name>
<gene>
    <name evidence="1" type="primary">METTL21B_1</name>
    <name evidence="1" type="ORF">A0J61_04697</name>
</gene>
<dbReference type="InterPro" id="IPR029063">
    <property type="entry name" value="SAM-dependent_MTases_sf"/>
</dbReference>
<dbReference type="AlphaFoldDB" id="A0A1C7NET0"/>
<dbReference type="InParanoid" id="A0A1C7NET0"/>
<dbReference type="Proteomes" id="UP000093000">
    <property type="component" value="Unassembled WGS sequence"/>
</dbReference>
<dbReference type="STRING" id="101091.A0A1C7NET0"/>
<accession>A0A1C7NET0</accession>
<dbReference type="GO" id="GO:0032259">
    <property type="term" value="P:methylation"/>
    <property type="evidence" value="ECO:0007669"/>
    <property type="project" value="UniProtKB-KW"/>
</dbReference>
<evidence type="ECO:0000313" key="2">
    <source>
        <dbReference type="Proteomes" id="UP000093000"/>
    </source>
</evidence>